<evidence type="ECO:0000313" key="2">
    <source>
        <dbReference type="EMBL" id="RKU44584.1"/>
    </source>
</evidence>
<feature type="compositionally biased region" description="Basic and acidic residues" evidence="1">
    <location>
        <begin position="45"/>
        <end position="55"/>
    </location>
</feature>
<feature type="region of interest" description="Disordered" evidence="1">
    <location>
        <begin position="77"/>
        <end position="99"/>
    </location>
</feature>
<organism evidence="2 3">
    <name type="scientific">Coniochaeta pulveracea</name>
    <dbReference type="NCBI Taxonomy" id="177199"/>
    <lineage>
        <taxon>Eukaryota</taxon>
        <taxon>Fungi</taxon>
        <taxon>Dikarya</taxon>
        <taxon>Ascomycota</taxon>
        <taxon>Pezizomycotina</taxon>
        <taxon>Sordariomycetes</taxon>
        <taxon>Sordariomycetidae</taxon>
        <taxon>Coniochaetales</taxon>
        <taxon>Coniochaetaceae</taxon>
        <taxon>Coniochaeta</taxon>
    </lineage>
</organism>
<comment type="caution">
    <text evidence="2">The sequence shown here is derived from an EMBL/GenBank/DDBJ whole genome shotgun (WGS) entry which is preliminary data.</text>
</comment>
<name>A0A420Y9L2_9PEZI</name>
<evidence type="ECO:0000313" key="3">
    <source>
        <dbReference type="Proteomes" id="UP000275385"/>
    </source>
</evidence>
<dbReference type="AlphaFoldDB" id="A0A420Y9L2"/>
<feature type="compositionally biased region" description="Low complexity" evidence="1">
    <location>
        <begin position="77"/>
        <end position="87"/>
    </location>
</feature>
<keyword evidence="3" id="KW-1185">Reference proteome</keyword>
<accession>A0A420Y9L2</accession>
<evidence type="ECO:0000256" key="1">
    <source>
        <dbReference type="SAM" id="MobiDB-lite"/>
    </source>
</evidence>
<protein>
    <submittedName>
        <fullName evidence="2">Uncharacterized protein</fullName>
    </submittedName>
</protein>
<gene>
    <name evidence="2" type="ORF">DL546_004941</name>
</gene>
<feature type="region of interest" description="Disordered" evidence="1">
    <location>
        <begin position="44"/>
        <end position="64"/>
    </location>
</feature>
<reference evidence="2 3" key="1">
    <citation type="submission" date="2018-08" db="EMBL/GenBank/DDBJ databases">
        <title>Draft genome of the lignicolous fungus Coniochaeta pulveracea.</title>
        <authorList>
            <person name="Borstlap C.J."/>
            <person name="De Witt R.N."/>
            <person name="Botha A."/>
            <person name="Volschenk H."/>
        </authorList>
    </citation>
    <scope>NUCLEOTIDE SEQUENCE [LARGE SCALE GENOMIC DNA]</scope>
    <source>
        <strain evidence="2 3">CAB683</strain>
    </source>
</reference>
<sequence length="99" mass="10715">MPSTSVPRLLKTLTSVRTTSHAGQGDYATCLSIHGMLPLPSVITNHHDLPHEPRPSSHAPSHQRYTQWSFISSSALHSSSTHPSALLRADTAQRVGKLA</sequence>
<proteinExistence type="predicted"/>
<dbReference type="EMBL" id="QVQW01000029">
    <property type="protein sequence ID" value="RKU44584.1"/>
    <property type="molecule type" value="Genomic_DNA"/>
</dbReference>
<dbReference type="Proteomes" id="UP000275385">
    <property type="component" value="Unassembled WGS sequence"/>
</dbReference>